<evidence type="ECO:0000256" key="1">
    <source>
        <dbReference type="SAM" id="Coils"/>
    </source>
</evidence>
<accession>A0A6C0D7D3</accession>
<feature type="coiled-coil region" evidence="1">
    <location>
        <begin position="77"/>
        <end position="104"/>
    </location>
</feature>
<organism evidence="2">
    <name type="scientific">viral metagenome</name>
    <dbReference type="NCBI Taxonomy" id="1070528"/>
    <lineage>
        <taxon>unclassified sequences</taxon>
        <taxon>metagenomes</taxon>
        <taxon>organismal metagenomes</taxon>
    </lineage>
</organism>
<protein>
    <submittedName>
        <fullName evidence="2">Uncharacterized protein</fullName>
    </submittedName>
</protein>
<keyword evidence="1" id="KW-0175">Coiled coil</keyword>
<reference evidence="2" key="1">
    <citation type="journal article" date="2020" name="Nature">
        <title>Giant virus diversity and host interactions through global metagenomics.</title>
        <authorList>
            <person name="Schulz F."/>
            <person name="Roux S."/>
            <person name="Paez-Espino D."/>
            <person name="Jungbluth S."/>
            <person name="Walsh D.A."/>
            <person name="Denef V.J."/>
            <person name="McMahon K.D."/>
            <person name="Konstantinidis K.T."/>
            <person name="Eloe-Fadrosh E.A."/>
            <person name="Kyrpides N.C."/>
            <person name="Woyke T."/>
        </authorList>
    </citation>
    <scope>NUCLEOTIDE SEQUENCE</scope>
    <source>
        <strain evidence="2">GVMAG-M-3300023174-124</strain>
    </source>
</reference>
<dbReference type="AlphaFoldDB" id="A0A6C0D7D3"/>
<proteinExistence type="predicted"/>
<evidence type="ECO:0000313" key="2">
    <source>
        <dbReference type="EMBL" id="QHT11829.1"/>
    </source>
</evidence>
<dbReference type="EMBL" id="MN739538">
    <property type="protein sequence ID" value="QHT11829.1"/>
    <property type="molecule type" value="Genomic_DNA"/>
</dbReference>
<name>A0A6C0D7D3_9ZZZZ</name>
<sequence length="129" mass="15035">MDTITLTPDTYTPSVNETGAYVDNIPSIKHGLYCPCGSRKDKMYETTTKFATHIKTKKHQQWLLNLNQNKANYYIEMLKNKELVENQQRIIARLENQLHIKTQTIDYLTSQLTQKINTQTECVDLLELN</sequence>